<proteinExistence type="predicted"/>
<protein>
    <submittedName>
        <fullName evidence="1">Uncharacterized protein</fullName>
    </submittedName>
</protein>
<sequence>MYLGEDVSCLIKEYLVVQKDEAELELAKTTMGLFVLREKQGPLCEPVEIGIIIDGVEYPDELKYSFETFQKIVMDIESRKMSKRVQNLAAKLQDLV</sequence>
<dbReference type="Proteomes" id="UP001152622">
    <property type="component" value="Chromosome 4"/>
</dbReference>
<reference evidence="1" key="1">
    <citation type="journal article" date="2023" name="Science">
        <title>Genome structures resolve the early diversification of teleost fishes.</title>
        <authorList>
            <person name="Parey E."/>
            <person name="Louis A."/>
            <person name="Montfort J."/>
            <person name="Bouchez O."/>
            <person name="Roques C."/>
            <person name="Iampietro C."/>
            <person name="Lluch J."/>
            <person name="Castinel A."/>
            <person name="Donnadieu C."/>
            <person name="Desvignes T."/>
            <person name="Floi Bucao C."/>
            <person name="Jouanno E."/>
            <person name="Wen M."/>
            <person name="Mejri S."/>
            <person name="Dirks R."/>
            <person name="Jansen H."/>
            <person name="Henkel C."/>
            <person name="Chen W.J."/>
            <person name="Zahm M."/>
            <person name="Cabau C."/>
            <person name="Klopp C."/>
            <person name="Thompson A.W."/>
            <person name="Robinson-Rechavi M."/>
            <person name="Braasch I."/>
            <person name="Lecointre G."/>
            <person name="Bobe J."/>
            <person name="Postlethwait J.H."/>
            <person name="Berthelot C."/>
            <person name="Roest Crollius H."/>
            <person name="Guiguen Y."/>
        </authorList>
    </citation>
    <scope>NUCLEOTIDE SEQUENCE</scope>
    <source>
        <strain evidence="1">WJC10195</strain>
    </source>
</reference>
<gene>
    <name evidence="1" type="ORF">SKAU_G00137970</name>
</gene>
<evidence type="ECO:0000313" key="2">
    <source>
        <dbReference type="Proteomes" id="UP001152622"/>
    </source>
</evidence>
<comment type="caution">
    <text evidence="1">The sequence shown here is derived from an EMBL/GenBank/DDBJ whole genome shotgun (WGS) entry which is preliminary data.</text>
</comment>
<dbReference type="EMBL" id="JAINUF010000004">
    <property type="protein sequence ID" value="KAJ8364966.1"/>
    <property type="molecule type" value="Genomic_DNA"/>
</dbReference>
<keyword evidence="2" id="KW-1185">Reference proteome</keyword>
<organism evidence="1 2">
    <name type="scientific">Synaphobranchus kaupii</name>
    <name type="common">Kaup's arrowtooth eel</name>
    <dbReference type="NCBI Taxonomy" id="118154"/>
    <lineage>
        <taxon>Eukaryota</taxon>
        <taxon>Metazoa</taxon>
        <taxon>Chordata</taxon>
        <taxon>Craniata</taxon>
        <taxon>Vertebrata</taxon>
        <taxon>Euteleostomi</taxon>
        <taxon>Actinopterygii</taxon>
        <taxon>Neopterygii</taxon>
        <taxon>Teleostei</taxon>
        <taxon>Anguilliformes</taxon>
        <taxon>Synaphobranchidae</taxon>
        <taxon>Synaphobranchus</taxon>
    </lineage>
</organism>
<name>A0A9Q1FSB3_SYNKA</name>
<evidence type="ECO:0000313" key="1">
    <source>
        <dbReference type="EMBL" id="KAJ8364966.1"/>
    </source>
</evidence>
<accession>A0A9Q1FSB3</accession>
<dbReference type="AlphaFoldDB" id="A0A9Q1FSB3"/>